<gene>
    <name evidence="2" type="ORF">PHYSODRAFT_518946</name>
</gene>
<dbReference type="AlphaFoldDB" id="G5A0U8"/>
<dbReference type="Proteomes" id="UP000002640">
    <property type="component" value="Unassembled WGS sequence"/>
</dbReference>
<evidence type="ECO:0000313" key="3">
    <source>
        <dbReference type="Proteomes" id="UP000002640"/>
    </source>
</evidence>
<protein>
    <submittedName>
        <fullName evidence="2">Uncharacterized protein</fullName>
    </submittedName>
</protein>
<dbReference type="RefSeq" id="XP_009533325.1">
    <property type="nucleotide sequence ID" value="XM_009535030.1"/>
</dbReference>
<organism evidence="2 3">
    <name type="scientific">Phytophthora sojae (strain P6497)</name>
    <name type="common">Soybean stem and root rot agent</name>
    <name type="synonym">Phytophthora megasperma f. sp. glycines</name>
    <dbReference type="NCBI Taxonomy" id="1094619"/>
    <lineage>
        <taxon>Eukaryota</taxon>
        <taxon>Sar</taxon>
        <taxon>Stramenopiles</taxon>
        <taxon>Oomycota</taxon>
        <taxon>Peronosporomycetes</taxon>
        <taxon>Peronosporales</taxon>
        <taxon>Peronosporaceae</taxon>
        <taxon>Phytophthora</taxon>
    </lineage>
</organism>
<dbReference type="GeneID" id="20660123"/>
<proteinExistence type="predicted"/>
<reference evidence="2 3" key="1">
    <citation type="journal article" date="2006" name="Science">
        <title>Phytophthora genome sequences uncover evolutionary origins and mechanisms of pathogenesis.</title>
        <authorList>
            <person name="Tyler B.M."/>
            <person name="Tripathy S."/>
            <person name="Zhang X."/>
            <person name="Dehal P."/>
            <person name="Jiang R.H."/>
            <person name="Aerts A."/>
            <person name="Arredondo F.D."/>
            <person name="Baxter L."/>
            <person name="Bensasson D."/>
            <person name="Beynon J.L."/>
            <person name="Chapman J."/>
            <person name="Damasceno C.M."/>
            <person name="Dorrance A.E."/>
            <person name="Dou D."/>
            <person name="Dickerman A.W."/>
            <person name="Dubchak I.L."/>
            <person name="Garbelotto M."/>
            <person name="Gijzen M."/>
            <person name="Gordon S.G."/>
            <person name="Govers F."/>
            <person name="Grunwald N.J."/>
            <person name="Huang W."/>
            <person name="Ivors K.L."/>
            <person name="Jones R.W."/>
            <person name="Kamoun S."/>
            <person name="Krampis K."/>
            <person name="Lamour K.H."/>
            <person name="Lee M.K."/>
            <person name="McDonald W.H."/>
            <person name="Medina M."/>
            <person name="Meijer H.J."/>
            <person name="Nordberg E.K."/>
            <person name="Maclean D.J."/>
            <person name="Ospina-Giraldo M.D."/>
            <person name="Morris P.F."/>
            <person name="Phuntumart V."/>
            <person name="Putnam N.H."/>
            <person name="Rash S."/>
            <person name="Rose J.K."/>
            <person name="Sakihama Y."/>
            <person name="Salamov A.A."/>
            <person name="Savidor A."/>
            <person name="Scheuring C.F."/>
            <person name="Smith B.M."/>
            <person name="Sobral B.W."/>
            <person name="Terry A."/>
            <person name="Torto-Alalibo T.A."/>
            <person name="Win J."/>
            <person name="Xu Z."/>
            <person name="Zhang H."/>
            <person name="Grigoriev I.V."/>
            <person name="Rokhsar D.S."/>
            <person name="Boore J.L."/>
        </authorList>
    </citation>
    <scope>NUCLEOTIDE SEQUENCE [LARGE SCALE GENOMIC DNA]</scope>
    <source>
        <strain evidence="2 3">P6497</strain>
    </source>
</reference>
<keyword evidence="3" id="KW-1185">Reference proteome</keyword>
<feature type="compositionally biased region" description="Basic and acidic residues" evidence="1">
    <location>
        <begin position="1"/>
        <end position="14"/>
    </location>
</feature>
<dbReference type="PANTHER" id="PTHR37069">
    <property type="entry name" value="DDE_TNP_1_7 DOMAIN-CONTAINING PROTEIN"/>
    <property type="match status" value="1"/>
</dbReference>
<sequence>MAFQARWRELEKTGRHSRKPTGLSDDFTYLKPGKTKKNTRGEDYFVGEEELMKYLDKLDIGTLISRKLCVILLS</sequence>
<name>G5A0U8_PHYSP</name>
<dbReference type="KEGG" id="psoj:PHYSODRAFT_518946"/>
<dbReference type="EMBL" id="JH159158">
    <property type="protein sequence ID" value="EGZ10580.1"/>
    <property type="molecule type" value="Genomic_DNA"/>
</dbReference>
<dbReference type="PANTHER" id="PTHR37069:SF2">
    <property type="entry name" value="PIGGYBAC TRANSPOSABLE ELEMENT-DERIVED PROTEIN DOMAIN-CONTAINING PROTEIN"/>
    <property type="match status" value="1"/>
</dbReference>
<evidence type="ECO:0000256" key="1">
    <source>
        <dbReference type="SAM" id="MobiDB-lite"/>
    </source>
</evidence>
<feature type="region of interest" description="Disordered" evidence="1">
    <location>
        <begin position="1"/>
        <end position="30"/>
    </location>
</feature>
<evidence type="ECO:0000313" key="2">
    <source>
        <dbReference type="EMBL" id="EGZ10580.1"/>
    </source>
</evidence>
<dbReference type="InParanoid" id="G5A0U8"/>
<accession>G5A0U8</accession>
<dbReference type="OMA" id="QRIGGWC"/>